<dbReference type="Proteomes" id="UP000800235">
    <property type="component" value="Unassembled WGS sequence"/>
</dbReference>
<evidence type="ECO:0000256" key="1">
    <source>
        <dbReference type="SAM" id="MobiDB-lite"/>
    </source>
</evidence>
<keyword evidence="2" id="KW-0812">Transmembrane</keyword>
<keyword evidence="2" id="KW-1133">Transmembrane helix</keyword>
<reference evidence="3" key="1">
    <citation type="journal article" date="2020" name="Stud. Mycol.">
        <title>101 Dothideomycetes genomes: a test case for predicting lifestyles and emergence of pathogens.</title>
        <authorList>
            <person name="Haridas S."/>
            <person name="Albert R."/>
            <person name="Binder M."/>
            <person name="Bloem J."/>
            <person name="Labutti K."/>
            <person name="Salamov A."/>
            <person name="Andreopoulos B."/>
            <person name="Baker S."/>
            <person name="Barry K."/>
            <person name="Bills G."/>
            <person name="Bluhm B."/>
            <person name="Cannon C."/>
            <person name="Castanera R."/>
            <person name="Culley D."/>
            <person name="Daum C."/>
            <person name="Ezra D."/>
            <person name="Gonzalez J."/>
            <person name="Henrissat B."/>
            <person name="Kuo A."/>
            <person name="Liang C."/>
            <person name="Lipzen A."/>
            <person name="Lutzoni F."/>
            <person name="Magnuson J."/>
            <person name="Mondo S."/>
            <person name="Nolan M."/>
            <person name="Ohm R."/>
            <person name="Pangilinan J."/>
            <person name="Park H.-J."/>
            <person name="Ramirez L."/>
            <person name="Alfaro M."/>
            <person name="Sun H."/>
            <person name="Tritt A."/>
            <person name="Yoshinaga Y."/>
            <person name="Zwiers L.-H."/>
            <person name="Turgeon B."/>
            <person name="Goodwin S."/>
            <person name="Spatafora J."/>
            <person name="Crous P."/>
            <person name="Grigoriev I."/>
        </authorList>
    </citation>
    <scope>NUCLEOTIDE SEQUENCE</scope>
    <source>
        <strain evidence="3">CBS 130266</strain>
    </source>
</reference>
<feature type="transmembrane region" description="Helical" evidence="2">
    <location>
        <begin position="138"/>
        <end position="163"/>
    </location>
</feature>
<keyword evidence="2" id="KW-0472">Membrane</keyword>
<feature type="region of interest" description="Disordered" evidence="1">
    <location>
        <begin position="1"/>
        <end position="32"/>
    </location>
</feature>
<feature type="compositionally biased region" description="Low complexity" evidence="1">
    <location>
        <begin position="764"/>
        <end position="778"/>
    </location>
</feature>
<dbReference type="EMBL" id="MU007022">
    <property type="protein sequence ID" value="KAF2433105.1"/>
    <property type="molecule type" value="Genomic_DNA"/>
</dbReference>
<feature type="transmembrane region" description="Helical" evidence="2">
    <location>
        <begin position="201"/>
        <end position="221"/>
    </location>
</feature>
<gene>
    <name evidence="3" type="ORF">EJ08DRAFT_584201</name>
</gene>
<feature type="transmembrane region" description="Helical" evidence="2">
    <location>
        <begin position="668"/>
        <end position="688"/>
    </location>
</feature>
<evidence type="ECO:0000256" key="2">
    <source>
        <dbReference type="SAM" id="Phobius"/>
    </source>
</evidence>
<comment type="caution">
    <text evidence="3">The sequence shown here is derived from an EMBL/GenBank/DDBJ whole genome shotgun (WGS) entry which is preliminary data.</text>
</comment>
<feature type="region of interest" description="Disordered" evidence="1">
    <location>
        <begin position="764"/>
        <end position="784"/>
    </location>
</feature>
<evidence type="ECO:0000313" key="4">
    <source>
        <dbReference type="Proteomes" id="UP000800235"/>
    </source>
</evidence>
<protein>
    <submittedName>
        <fullName evidence="3">Uncharacterized protein</fullName>
    </submittedName>
</protein>
<keyword evidence="4" id="KW-1185">Reference proteome</keyword>
<name>A0A9P4NVK5_9PEZI</name>
<dbReference type="AlphaFoldDB" id="A0A9P4NVK5"/>
<sequence length="802" mass="88300">MISPGFDFQDISRSETAYDPGAPYGEDEDIRVQPTRSATSLPSVYSDTERLNKHKSYVGAASIRSTKSAYETQFQSDSCPSRENFYHGRFNWLAVSILCLAIFSTVFSGIFLGIAIKAPRWGRTIHTGGSMSPSTANVLVQIFAKMIELSFVTVFVTFLGQVLSRRAFSRESRGVTLAEMTMRNWIMQPGSMITHYETVQFAALTFLGMLSLTVAVFAMLYSTAASALVAPSLKFGGWNNRVMSGFVKASFANIVYLQNTCPTPIQKVQWDPDRLPNMVGNTCLQIDHAAQGFHNYQRFMSFWSEIVGRGEGSKEQHLRPPGFGLFKENVTVNATWIEIKNTTDLSNKFGRPINNVTLAMPHTGVVKAAQDERNGVVQPKHLDGIGVYNLRAAVPSPYLNVLCANVAAEEIKGLVYANMTGVKLNTTLDFSELSTWWFTKGVNWTEFAKIDSTPVDDVFGWKKASDRPAFYKFPINFNTVLNRTRFDYFSKDSIYLLGKGSSAVANYTMCRVKAGMTPVCSTEFAATASGGSLVARCEDKNNDMQYNKANSSRAWTTSLDWYDVGSEALDALSLNTGALNGAAANSRMLMQLALQENDLNPALPSPAEALAVLAGCSLLMSAEDTPFVEFWNYTGSVILSEPQYQNFNASIRAQEFASGGTQNYQRGFYLILFAVFVLNVFVLLYLLIYKGLVTDFSEPPNLFSLAVNSPPSHLLAGSCGGGPHGKQFKVNWSIETEGQHLFMTDKKHVSGDDDDNGGIEMMTPKTPGTPMTPNTPGGVSVQRSHSKFGRAYAKLSTRKSMF</sequence>
<feature type="transmembrane region" description="Helical" evidence="2">
    <location>
        <begin position="92"/>
        <end position="118"/>
    </location>
</feature>
<accession>A0A9P4NVK5</accession>
<evidence type="ECO:0000313" key="3">
    <source>
        <dbReference type="EMBL" id="KAF2433105.1"/>
    </source>
</evidence>
<organism evidence="3 4">
    <name type="scientific">Tothia fuscella</name>
    <dbReference type="NCBI Taxonomy" id="1048955"/>
    <lineage>
        <taxon>Eukaryota</taxon>
        <taxon>Fungi</taxon>
        <taxon>Dikarya</taxon>
        <taxon>Ascomycota</taxon>
        <taxon>Pezizomycotina</taxon>
        <taxon>Dothideomycetes</taxon>
        <taxon>Pleosporomycetidae</taxon>
        <taxon>Venturiales</taxon>
        <taxon>Cylindrosympodiaceae</taxon>
        <taxon>Tothia</taxon>
    </lineage>
</organism>
<dbReference type="OrthoDB" id="4721035at2759"/>
<proteinExistence type="predicted"/>